<reference evidence="4" key="1">
    <citation type="submission" date="2020-05" db="EMBL/GenBank/DDBJ databases">
        <title>Mycena genomes resolve the evolution of fungal bioluminescence.</title>
        <authorList>
            <person name="Tsai I.J."/>
        </authorList>
    </citation>
    <scope>NUCLEOTIDE SEQUENCE</scope>
    <source>
        <strain evidence="4">160909Yilan</strain>
    </source>
</reference>
<dbReference type="AlphaFoldDB" id="A0A8H6ZJ10"/>
<dbReference type="PROSITE" id="PS00463">
    <property type="entry name" value="ZN2_CY6_FUNGAL_1"/>
    <property type="match status" value="1"/>
</dbReference>
<evidence type="ECO:0000256" key="2">
    <source>
        <dbReference type="ARBA" id="ARBA00023242"/>
    </source>
</evidence>
<dbReference type="InterPro" id="IPR007219">
    <property type="entry name" value="XnlR_reg_dom"/>
</dbReference>
<dbReference type="InterPro" id="IPR050987">
    <property type="entry name" value="AtrR-like"/>
</dbReference>
<keyword evidence="1" id="KW-0479">Metal-binding</keyword>
<dbReference type="InterPro" id="IPR001138">
    <property type="entry name" value="Zn2Cys6_DnaBD"/>
</dbReference>
<proteinExistence type="predicted"/>
<dbReference type="Pfam" id="PF04082">
    <property type="entry name" value="Fungal_trans"/>
    <property type="match status" value="1"/>
</dbReference>
<sequence>MSSTNPGKPHRQKPRRPCDVCRRRKTGCHQSETPGEKCGTCREADLDCTYVSKAVKRRTTDHVRALEARLKHSESIVHGLRAELARMSPHSVDADLNLDGLIASLHIMRATMSSLYTDLGIATEKDVSLGNSSEAALAKAAIVHLSETHTTDKEAGIHNSAKSPLFRQSPSQNTIHYSHRLNFPPKPLMNQLLELYFTRHNIYFPLLHRPIFEHAIAESLHLRDDSFAATVLLVCAIASRWMPDSSVVKPDRECGREWFDQVPPLGRRLIRQATLYDLQYYCLSVFFIEGFSAPQACWTLIGIGLRLAQDLGVHLRKGDIQVPSVEKELYKRAFWVLVYLDRVTSAEMGRTCALQYDDFDVDLPLEVDDEYWEHPTHPFQQPSGAPSRVTFFNTLMRLNHILGFCLKGLYSSSKLLALFSINGGWTEYAVHELDAILSTWHAQIPDHLRWDPLRTDQVFFDQSVALHCAWYHVQIVIHRPSISILPKSQPMSPSLTTCATAARACANIATLQRKRNANAPAVMNLRAVFSSGLILLLHLWSARRIGLGLDHEREMADVHKCMEVILLCESRWPKAGMLWDILAELACVGRIPLHDPGENFATRQVHGTPNPFESLRQYTPEPRFSLEDLSAYMRMYTALGQESVDPELQADPIAMWMAAPIWPDADVWESSWSV</sequence>
<dbReference type="EMBL" id="JACAZH010000001">
    <property type="protein sequence ID" value="KAF7377241.1"/>
    <property type="molecule type" value="Genomic_DNA"/>
</dbReference>
<dbReference type="PANTHER" id="PTHR46910:SF38">
    <property type="entry name" value="ZN(2)-C6 FUNGAL-TYPE DOMAIN-CONTAINING PROTEIN"/>
    <property type="match status" value="1"/>
</dbReference>
<gene>
    <name evidence="4" type="ORF">MSAN_00144400</name>
</gene>
<keyword evidence="2" id="KW-0539">Nucleus</keyword>
<dbReference type="SMART" id="SM00066">
    <property type="entry name" value="GAL4"/>
    <property type="match status" value="1"/>
</dbReference>
<evidence type="ECO:0000313" key="5">
    <source>
        <dbReference type="Proteomes" id="UP000623467"/>
    </source>
</evidence>
<dbReference type="Proteomes" id="UP000623467">
    <property type="component" value="Unassembled WGS sequence"/>
</dbReference>
<keyword evidence="5" id="KW-1185">Reference proteome</keyword>
<dbReference type="Gene3D" id="4.10.240.10">
    <property type="entry name" value="Zn(2)-C6 fungal-type DNA-binding domain"/>
    <property type="match status" value="1"/>
</dbReference>
<comment type="caution">
    <text evidence="4">The sequence shown here is derived from an EMBL/GenBank/DDBJ whole genome shotgun (WGS) entry which is preliminary data.</text>
</comment>
<dbReference type="SUPFAM" id="SSF57701">
    <property type="entry name" value="Zn2/Cys6 DNA-binding domain"/>
    <property type="match status" value="1"/>
</dbReference>
<dbReference type="CDD" id="cd00067">
    <property type="entry name" value="GAL4"/>
    <property type="match status" value="1"/>
</dbReference>
<dbReference type="InterPro" id="IPR036864">
    <property type="entry name" value="Zn2-C6_fun-type_DNA-bd_sf"/>
</dbReference>
<dbReference type="PROSITE" id="PS50048">
    <property type="entry name" value="ZN2_CY6_FUNGAL_2"/>
    <property type="match status" value="1"/>
</dbReference>
<feature type="domain" description="Zn(2)-C6 fungal-type" evidence="3">
    <location>
        <begin position="17"/>
        <end position="50"/>
    </location>
</feature>
<dbReference type="GO" id="GO:0000981">
    <property type="term" value="F:DNA-binding transcription factor activity, RNA polymerase II-specific"/>
    <property type="evidence" value="ECO:0007669"/>
    <property type="project" value="InterPro"/>
</dbReference>
<dbReference type="CDD" id="cd12148">
    <property type="entry name" value="fungal_TF_MHR"/>
    <property type="match status" value="1"/>
</dbReference>
<dbReference type="SMART" id="SM00906">
    <property type="entry name" value="Fungal_trans"/>
    <property type="match status" value="1"/>
</dbReference>
<dbReference type="PANTHER" id="PTHR46910">
    <property type="entry name" value="TRANSCRIPTION FACTOR PDR1"/>
    <property type="match status" value="1"/>
</dbReference>
<protein>
    <submittedName>
        <fullName evidence="4">Zn(2)-C6 fungal-type domain-containing protein</fullName>
    </submittedName>
</protein>
<dbReference type="GO" id="GO:0006351">
    <property type="term" value="P:DNA-templated transcription"/>
    <property type="evidence" value="ECO:0007669"/>
    <property type="project" value="InterPro"/>
</dbReference>
<name>A0A8H6ZJ10_9AGAR</name>
<organism evidence="4 5">
    <name type="scientific">Mycena sanguinolenta</name>
    <dbReference type="NCBI Taxonomy" id="230812"/>
    <lineage>
        <taxon>Eukaryota</taxon>
        <taxon>Fungi</taxon>
        <taxon>Dikarya</taxon>
        <taxon>Basidiomycota</taxon>
        <taxon>Agaricomycotina</taxon>
        <taxon>Agaricomycetes</taxon>
        <taxon>Agaricomycetidae</taxon>
        <taxon>Agaricales</taxon>
        <taxon>Marasmiineae</taxon>
        <taxon>Mycenaceae</taxon>
        <taxon>Mycena</taxon>
    </lineage>
</organism>
<dbReference type="GO" id="GO:0008270">
    <property type="term" value="F:zinc ion binding"/>
    <property type="evidence" value="ECO:0007669"/>
    <property type="project" value="InterPro"/>
</dbReference>
<dbReference type="GO" id="GO:0003677">
    <property type="term" value="F:DNA binding"/>
    <property type="evidence" value="ECO:0007669"/>
    <property type="project" value="InterPro"/>
</dbReference>
<dbReference type="OrthoDB" id="2920523at2759"/>
<evidence type="ECO:0000313" key="4">
    <source>
        <dbReference type="EMBL" id="KAF7377241.1"/>
    </source>
</evidence>
<accession>A0A8H6ZJ10</accession>
<evidence type="ECO:0000256" key="1">
    <source>
        <dbReference type="ARBA" id="ARBA00022723"/>
    </source>
</evidence>
<evidence type="ECO:0000259" key="3">
    <source>
        <dbReference type="PROSITE" id="PS50048"/>
    </source>
</evidence>